<dbReference type="EMBL" id="CAJVQB010008524">
    <property type="protein sequence ID" value="CAG8719941.1"/>
    <property type="molecule type" value="Genomic_DNA"/>
</dbReference>
<reference evidence="1 2" key="1">
    <citation type="submission" date="2021-06" db="EMBL/GenBank/DDBJ databases">
        <authorList>
            <person name="Kallberg Y."/>
            <person name="Tangrot J."/>
            <person name="Rosling A."/>
        </authorList>
    </citation>
    <scope>NUCLEOTIDE SEQUENCE [LARGE SCALE GENOMIC DNA]</scope>
    <source>
        <strain evidence="1 2">120-4 pot B 10/14</strain>
    </source>
</reference>
<name>A0ABN7V213_GIGMA</name>
<evidence type="ECO:0000313" key="1">
    <source>
        <dbReference type="EMBL" id="CAG8719941.1"/>
    </source>
</evidence>
<evidence type="ECO:0000313" key="2">
    <source>
        <dbReference type="Proteomes" id="UP000789901"/>
    </source>
</evidence>
<sequence length="378" mass="44265">MHTEEKFLIEGKLEDGKTLSIEDSIKVDHVLLNKKRNIDNFDSLNTKKKIDNRIRVTEMTLNESKIEVLSEENLKEAKNKVALLYTKCEYLDYEVEDTKEMISLFNKKEKFFKDRTDKSIELLLEETPVTKTNFNVESKDKIVINSSYNNIKLNLQTRLTLWDLLASLRLAKIRRCFNYFGKITAIEWRDFNKTRAVFDLNILEGAEINNNTEKKELDHLWNIIHNVIIKAANQTLPKKKILNTGNPGKIKKHCEIIVNNQSQILMNLLNKLYNKIIINKLVLEKQDHSRELITKPEEVLSQTEKHFQNQYQKRNTRPNLLTQKWADIYKPASYVQENFYKNLLEEVSEKEWKQILSSLSLKSASGISGTSYILIKNA</sequence>
<comment type="caution">
    <text evidence="1">The sequence shown here is derived from an EMBL/GenBank/DDBJ whole genome shotgun (WGS) entry which is preliminary data.</text>
</comment>
<dbReference type="Proteomes" id="UP000789901">
    <property type="component" value="Unassembled WGS sequence"/>
</dbReference>
<gene>
    <name evidence="1" type="ORF">GMARGA_LOCUS13431</name>
</gene>
<accession>A0ABN7V213</accession>
<protein>
    <submittedName>
        <fullName evidence="1">25415_t:CDS:1</fullName>
    </submittedName>
</protein>
<organism evidence="1 2">
    <name type="scientific">Gigaspora margarita</name>
    <dbReference type="NCBI Taxonomy" id="4874"/>
    <lineage>
        <taxon>Eukaryota</taxon>
        <taxon>Fungi</taxon>
        <taxon>Fungi incertae sedis</taxon>
        <taxon>Mucoromycota</taxon>
        <taxon>Glomeromycotina</taxon>
        <taxon>Glomeromycetes</taxon>
        <taxon>Diversisporales</taxon>
        <taxon>Gigasporaceae</taxon>
        <taxon>Gigaspora</taxon>
    </lineage>
</organism>
<keyword evidence="2" id="KW-1185">Reference proteome</keyword>
<feature type="non-terminal residue" evidence="1">
    <location>
        <position position="378"/>
    </location>
</feature>
<proteinExistence type="predicted"/>